<keyword evidence="3" id="KW-1185">Reference proteome</keyword>
<evidence type="ECO:0000256" key="1">
    <source>
        <dbReference type="SAM" id="Coils"/>
    </source>
</evidence>
<dbReference type="Proteomes" id="UP000307956">
    <property type="component" value="Unassembled WGS sequence"/>
</dbReference>
<evidence type="ECO:0000313" key="2">
    <source>
        <dbReference type="EMBL" id="THF60233.1"/>
    </source>
</evidence>
<dbReference type="InterPro" id="IPR021244">
    <property type="entry name" value="DUF2802"/>
</dbReference>
<reference evidence="2 3" key="1">
    <citation type="submission" date="2019-04" db="EMBL/GenBank/DDBJ databases">
        <title>Azoarcus rhizosphaerae sp. nov. isolated from rhizosphere of Ficus religiosa.</title>
        <authorList>
            <person name="Lin S.-Y."/>
            <person name="Hameed A."/>
            <person name="Hsu Y.-H."/>
            <person name="Young C.-C."/>
        </authorList>
    </citation>
    <scope>NUCLEOTIDE SEQUENCE [LARGE SCALE GENOMIC DNA]</scope>
    <source>
        <strain evidence="2 3">CC-YHH848</strain>
    </source>
</reference>
<evidence type="ECO:0000313" key="3">
    <source>
        <dbReference type="Proteomes" id="UP000307956"/>
    </source>
</evidence>
<dbReference type="Pfam" id="PF10975">
    <property type="entry name" value="DUF2802"/>
    <property type="match status" value="1"/>
</dbReference>
<protein>
    <submittedName>
        <fullName evidence="2">DUF2802 domain-containing protein</fullName>
    </submittedName>
</protein>
<keyword evidence="1" id="KW-0175">Coiled coil</keyword>
<accession>A0A4S4AL75</accession>
<sequence length="178" mass="19601">MTLRTLLLLAIIALAIYAAWQLWRAFAARRRADGETRIPGEEADESDDEVDESAFAYAPLPAAEAKAESAPAPQSDLFQQELETQQLRRDIARLQAQHAVQQGEIAELRDGLRVLREQLEAGLAGQGVSPEYDEALVFARRGLEADAIAERCGISVAEAELVRSMTRRGGTEEQDEQP</sequence>
<dbReference type="AlphaFoldDB" id="A0A4S4AL75"/>
<comment type="caution">
    <text evidence="2">The sequence shown here is derived from an EMBL/GenBank/DDBJ whole genome shotgun (WGS) entry which is preliminary data.</text>
</comment>
<dbReference type="OrthoDB" id="9182460at2"/>
<feature type="coiled-coil region" evidence="1">
    <location>
        <begin position="77"/>
        <end position="104"/>
    </location>
</feature>
<dbReference type="EMBL" id="SSOD01000012">
    <property type="protein sequence ID" value="THF60233.1"/>
    <property type="molecule type" value="Genomic_DNA"/>
</dbReference>
<name>A0A4S4AL75_9RHOO</name>
<dbReference type="RefSeq" id="WP_136385814.1">
    <property type="nucleotide sequence ID" value="NZ_SSOD01000012.1"/>
</dbReference>
<gene>
    <name evidence="2" type="ORF">E6O51_15030</name>
</gene>
<organism evidence="2 3">
    <name type="scientific">Pseudothauera rhizosphaerae</name>
    <dbReference type="NCBI Taxonomy" id="2565932"/>
    <lineage>
        <taxon>Bacteria</taxon>
        <taxon>Pseudomonadati</taxon>
        <taxon>Pseudomonadota</taxon>
        <taxon>Betaproteobacteria</taxon>
        <taxon>Rhodocyclales</taxon>
        <taxon>Zoogloeaceae</taxon>
        <taxon>Pseudothauera</taxon>
    </lineage>
</organism>
<proteinExistence type="predicted"/>